<dbReference type="PANTHER" id="PTHR10639">
    <property type="entry name" value="CLATHRIN LIGHT CHAIN"/>
    <property type="match status" value="1"/>
</dbReference>
<dbReference type="Pfam" id="PF01086">
    <property type="entry name" value="Clathrin_lg_ch"/>
    <property type="match status" value="1"/>
</dbReference>
<dbReference type="GO" id="GO:0072583">
    <property type="term" value="P:clathrin-dependent endocytosis"/>
    <property type="evidence" value="ECO:0007669"/>
    <property type="project" value="TreeGrafter"/>
</dbReference>
<dbReference type="InterPro" id="IPR000996">
    <property type="entry name" value="Clathrin_L-chain"/>
</dbReference>
<dbReference type="VEuPathDB" id="CryptoDB:Vbra_11897"/>
<evidence type="ECO:0000313" key="9">
    <source>
        <dbReference type="Proteomes" id="UP000041254"/>
    </source>
</evidence>
<sequence>MDPSEDFLKSENGFGDSSQMQGDFGSPSQYDTFDFAASTAPPAQPPADSAAATTGGMRAFDMPADNGYAPPAPAAVPLDMGGGGAGGAAGGGASDGVIEGGGMGGGPAYIPEVNPLTEWEEKHNAELDDKNRQEDEAKKQARAKAQEDIKKWYEEYKLSVAKRKEQNQLEEKEAMAARETDLTRDNAWERVCTMVDLNKESQRDTSRMKQTFIQLKNNPLPSAS</sequence>
<dbReference type="GO" id="GO:0006886">
    <property type="term" value="P:intracellular protein transport"/>
    <property type="evidence" value="ECO:0007669"/>
    <property type="project" value="InterPro"/>
</dbReference>
<comment type="subcellular location">
    <subcellularLocation>
        <location evidence="1 6">Cytoplasmic vesicle membrane</location>
        <topology evidence="1 6">Peripheral membrane protein</topology>
        <orientation evidence="1 6">Cytoplasmic side</orientation>
    </subcellularLocation>
    <subcellularLocation>
        <location evidence="6">Membrane</location>
        <location evidence="6">Coated pit</location>
        <topology evidence="6">Peripheral membrane protein</topology>
        <orientation evidence="6">Cytoplasmic side</orientation>
    </subcellularLocation>
    <text evidence="6">Cytoplasmic face of coated pits and vesicles.</text>
</comment>
<accession>A0A0G4EGU4</accession>
<evidence type="ECO:0000256" key="1">
    <source>
        <dbReference type="ARBA" id="ARBA00004180"/>
    </source>
</evidence>
<dbReference type="EMBL" id="CDMY01000227">
    <property type="protein sequence ID" value="CEL95467.1"/>
    <property type="molecule type" value="Genomic_DNA"/>
</dbReference>
<dbReference type="PANTHER" id="PTHR10639:SF7">
    <property type="entry name" value="CLATHRIN LIGHT CHAIN"/>
    <property type="match status" value="1"/>
</dbReference>
<feature type="region of interest" description="Disordered" evidence="7">
    <location>
        <begin position="1"/>
        <end position="146"/>
    </location>
</feature>
<gene>
    <name evidence="8" type="ORF">Vbra_11897</name>
</gene>
<dbReference type="GO" id="GO:0030132">
    <property type="term" value="C:clathrin coat of coated pit"/>
    <property type="evidence" value="ECO:0007669"/>
    <property type="project" value="InterPro"/>
</dbReference>
<dbReference type="STRING" id="1169540.A0A0G4EGU4"/>
<dbReference type="OMA" id="GMEDTAN"/>
<dbReference type="AlphaFoldDB" id="A0A0G4EGU4"/>
<protein>
    <recommendedName>
        <fullName evidence="6">Clathrin light chain</fullName>
    </recommendedName>
</protein>
<keyword evidence="4 6" id="KW-0168">Coated pit</keyword>
<organism evidence="8 9">
    <name type="scientific">Vitrella brassicaformis (strain CCMP3155)</name>
    <dbReference type="NCBI Taxonomy" id="1169540"/>
    <lineage>
        <taxon>Eukaryota</taxon>
        <taxon>Sar</taxon>
        <taxon>Alveolata</taxon>
        <taxon>Colpodellida</taxon>
        <taxon>Vitrellaceae</taxon>
        <taxon>Vitrella</taxon>
    </lineage>
</organism>
<dbReference type="OrthoDB" id="5512at2759"/>
<comment type="function">
    <text evidence="6">Clathrin is the major protein of the polyhedral coat of coated pits and vesicles.</text>
</comment>
<proteinExistence type="inferred from homology"/>
<evidence type="ECO:0000256" key="6">
    <source>
        <dbReference type="RuleBase" id="RU363137"/>
    </source>
</evidence>
<name>A0A0G4EGU4_VITBC</name>
<evidence type="ECO:0000256" key="2">
    <source>
        <dbReference type="ARBA" id="ARBA00005263"/>
    </source>
</evidence>
<evidence type="ECO:0000256" key="3">
    <source>
        <dbReference type="ARBA" id="ARBA00023136"/>
    </source>
</evidence>
<feature type="compositionally biased region" description="Polar residues" evidence="7">
    <location>
        <begin position="208"/>
        <end position="224"/>
    </location>
</feature>
<evidence type="ECO:0000313" key="8">
    <source>
        <dbReference type="EMBL" id="CEL95467.1"/>
    </source>
</evidence>
<keyword evidence="9" id="KW-1185">Reference proteome</keyword>
<evidence type="ECO:0000256" key="4">
    <source>
        <dbReference type="ARBA" id="ARBA00023176"/>
    </source>
</evidence>
<feature type="region of interest" description="Disordered" evidence="7">
    <location>
        <begin position="201"/>
        <end position="224"/>
    </location>
</feature>
<feature type="compositionally biased region" description="Polar residues" evidence="7">
    <location>
        <begin position="15"/>
        <end position="31"/>
    </location>
</feature>
<feature type="compositionally biased region" description="Low complexity" evidence="7">
    <location>
        <begin position="36"/>
        <end position="54"/>
    </location>
</feature>
<evidence type="ECO:0000256" key="7">
    <source>
        <dbReference type="SAM" id="MobiDB-lite"/>
    </source>
</evidence>
<feature type="compositionally biased region" description="Basic and acidic residues" evidence="7">
    <location>
        <begin position="119"/>
        <end position="146"/>
    </location>
</feature>
<comment type="similarity">
    <text evidence="2 6">Belongs to the clathrin light chain family.</text>
</comment>
<keyword evidence="3 6" id="KW-0472">Membrane</keyword>
<feature type="compositionally biased region" description="Gly residues" evidence="7">
    <location>
        <begin position="80"/>
        <end position="107"/>
    </location>
</feature>
<dbReference type="GO" id="GO:0005198">
    <property type="term" value="F:structural molecule activity"/>
    <property type="evidence" value="ECO:0007669"/>
    <property type="project" value="InterPro"/>
</dbReference>
<dbReference type="GO" id="GO:0032050">
    <property type="term" value="F:clathrin heavy chain binding"/>
    <property type="evidence" value="ECO:0007669"/>
    <property type="project" value="TreeGrafter"/>
</dbReference>
<dbReference type="GO" id="GO:0030130">
    <property type="term" value="C:clathrin coat of trans-Golgi network vesicle"/>
    <property type="evidence" value="ECO:0007669"/>
    <property type="project" value="InterPro"/>
</dbReference>
<reference evidence="8 9" key="1">
    <citation type="submission" date="2014-11" db="EMBL/GenBank/DDBJ databases">
        <authorList>
            <person name="Zhu J."/>
            <person name="Qi W."/>
            <person name="Song R."/>
        </authorList>
    </citation>
    <scope>NUCLEOTIDE SEQUENCE [LARGE SCALE GENOMIC DNA]</scope>
</reference>
<keyword evidence="5 6" id="KW-0968">Cytoplasmic vesicle</keyword>
<dbReference type="Proteomes" id="UP000041254">
    <property type="component" value="Unassembled WGS sequence"/>
</dbReference>
<dbReference type="InParanoid" id="A0A0G4EGU4"/>
<evidence type="ECO:0000256" key="5">
    <source>
        <dbReference type="ARBA" id="ARBA00023329"/>
    </source>
</evidence>